<name>A0A1I0UNQ5_9GAMM</name>
<dbReference type="GeneID" id="57397652"/>
<accession>A0A1I0UNQ5</accession>
<reference evidence="1 2" key="1">
    <citation type="journal article" date="2020" name="Microbiol. Resour. Announc.">
        <title>Complete genome sequence of Pseudomonas otitidis strain MrB4, isolated from Lake Biwa in Japan.</title>
        <authorList>
            <person name="Miyazaki K."/>
            <person name="Hase E."/>
            <person name="Maruya T."/>
        </authorList>
    </citation>
    <scope>NUCLEOTIDE SEQUENCE [LARGE SCALE GENOMIC DNA]</scope>
    <source>
        <strain evidence="1 2">MrB4</strain>
    </source>
</reference>
<sequence>MRRGVLLAVALLPLLAWGEEPGCGDYLAALGVSAPGLQFDGCRLEEGGQLRQRVAEYSIPGRDARALEARLEQRFGMQPLRFVCCGWEAPSVYAPHPAGRPYGYEIGMGSGETLEKDWTRIDRFHVRVTLFLEEP</sequence>
<dbReference type="EMBL" id="AP022642">
    <property type="protein sequence ID" value="BCA28451.1"/>
    <property type="molecule type" value="Genomic_DNA"/>
</dbReference>
<dbReference type="InterPro" id="IPR032537">
    <property type="entry name" value="DUF4952"/>
</dbReference>
<evidence type="ECO:0000313" key="2">
    <source>
        <dbReference type="Proteomes" id="UP000501237"/>
    </source>
</evidence>
<proteinExistence type="predicted"/>
<dbReference type="AlphaFoldDB" id="A0A1I0UNQ5"/>
<dbReference type="Pfam" id="PF16310">
    <property type="entry name" value="DUF4952"/>
    <property type="match status" value="1"/>
</dbReference>
<dbReference type="Proteomes" id="UP000501237">
    <property type="component" value="Chromosome"/>
</dbReference>
<organism evidence="1 2">
    <name type="scientific">Metapseudomonas otitidis</name>
    <dbReference type="NCBI Taxonomy" id="319939"/>
    <lineage>
        <taxon>Bacteria</taxon>
        <taxon>Pseudomonadati</taxon>
        <taxon>Pseudomonadota</taxon>
        <taxon>Gammaproteobacteria</taxon>
        <taxon>Pseudomonadales</taxon>
        <taxon>Pseudomonadaceae</taxon>
        <taxon>Metapseudomonas</taxon>
    </lineage>
</organism>
<dbReference type="RefSeq" id="WP_074972688.1">
    <property type="nucleotide sequence ID" value="NZ_AP022642.1"/>
</dbReference>
<evidence type="ECO:0000313" key="1">
    <source>
        <dbReference type="EMBL" id="BCA28451.1"/>
    </source>
</evidence>
<dbReference type="STRING" id="319939.SAMN05216263_118147"/>
<protein>
    <submittedName>
        <fullName evidence="1">DUF4952 domain-containing protein</fullName>
    </submittedName>
</protein>
<dbReference type="KEGG" id="poj:PtoMrB4_24280"/>
<gene>
    <name evidence="1" type="ORF">PtoMrB4_24280</name>
</gene>